<gene>
    <name evidence="2" type="ORF">GCM10009741_62870</name>
</gene>
<comment type="similarity">
    <text evidence="1">Belongs to the ROK (NagC/XylR) family.</text>
</comment>
<comment type="caution">
    <text evidence="2">The sequence shown here is derived from an EMBL/GenBank/DDBJ whole genome shotgun (WGS) entry which is preliminary data.</text>
</comment>
<dbReference type="InterPro" id="IPR043129">
    <property type="entry name" value="ATPase_NBD"/>
</dbReference>
<dbReference type="RefSeq" id="WP_344180683.1">
    <property type="nucleotide sequence ID" value="NZ_BAAANC010000003.1"/>
</dbReference>
<dbReference type="InterPro" id="IPR000600">
    <property type="entry name" value="ROK"/>
</dbReference>
<accession>A0ABN2C3E2</accession>
<dbReference type="PANTHER" id="PTHR18964:SF169">
    <property type="entry name" value="N-ACETYLMANNOSAMINE KINASE"/>
    <property type="match status" value="1"/>
</dbReference>
<dbReference type="Gene3D" id="3.30.420.40">
    <property type="match status" value="2"/>
</dbReference>
<dbReference type="CDD" id="cd23763">
    <property type="entry name" value="ASKHA_ATPase_ROK"/>
    <property type="match status" value="1"/>
</dbReference>
<dbReference type="PANTHER" id="PTHR18964">
    <property type="entry name" value="ROK (REPRESSOR, ORF, KINASE) FAMILY"/>
    <property type="match status" value="1"/>
</dbReference>
<reference evidence="2 3" key="1">
    <citation type="journal article" date="2019" name="Int. J. Syst. Evol. Microbiol.">
        <title>The Global Catalogue of Microorganisms (GCM) 10K type strain sequencing project: providing services to taxonomists for standard genome sequencing and annotation.</title>
        <authorList>
            <consortium name="The Broad Institute Genomics Platform"/>
            <consortium name="The Broad Institute Genome Sequencing Center for Infectious Disease"/>
            <person name="Wu L."/>
            <person name="Ma J."/>
        </authorList>
    </citation>
    <scope>NUCLEOTIDE SEQUENCE [LARGE SCALE GENOMIC DNA]</scope>
    <source>
        <strain evidence="2 3">JCM 14303</strain>
    </source>
</reference>
<dbReference type="SUPFAM" id="SSF53067">
    <property type="entry name" value="Actin-like ATPase domain"/>
    <property type="match status" value="1"/>
</dbReference>
<evidence type="ECO:0000313" key="3">
    <source>
        <dbReference type="Proteomes" id="UP001500363"/>
    </source>
</evidence>
<dbReference type="Proteomes" id="UP001500363">
    <property type="component" value="Unassembled WGS sequence"/>
</dbReference>
<evidence type="ECO:0000256" key="1">
    <source>
        <dbReference type="ARBA" id="ARBA00006479"/>
    </source>
</evidence>
<evidence type="ECO:0000313" key="2">
    <source>
        <dbReference type="EMBL" id="GAA1549975.1"/>
    </source>
</evidence>
<dbReference type="Pfam" id="PF00480">
    <property type="entry name" value="ROK"/>
    <property type="match status" value="1"/>
</dbReference>
<keyword evidence="3" id="KW-1185">Reference proteome</keyword>
<sequence>MSNDAGVAVLEVGGSHVTAAVVAPGSWEVASLRRTPLDSQTSADRIVEQLAAAAAQLPLANGLALAMPGPFDYATGVAWYRGVDKFDSLYGFDLGARLRSLLDLDRVVFVNDAEAFTVGEWTTGTLLGLERCCGVTIGTGIGTAFLLDGRVVRSGDSVPPGGELYRTSVAGKPLEDWISSRAILRAYGDAPGVKEVADAARAGDPRAQQVLVDAFTVLAEALTPWLTRFGATRAVLGGSISGAFDLVSQVFDFDVTVTEDTEHSAIIGTAVRAVS</sequence>
<name>A0ABN2C3E2_9ACTN</name>
<proteinExistence type="inferred from homology"/>
<dbReference type="EMBL" id="BAAANC010000003">
    <property type="protein sequence ID" value="GAA1549975.1"/>
    <property type="molecule type" value="Genomic_DNA"/>
</dbReference>
<organism evidence="2 3">
    <name type="scientific">Kribbella lupini</name>
    <dbReference type="NCBI Taxonomy" id="291602"/>
    <lineage>
        <taxon>Bacteria</taxon>
        <taxon>Bacillati</taxon>
        <taxon>Actinomycetota</taxon>
        <taxon>Actinomycetes</taxon>
        <taxon>Propionibacteriales</taxon>
        <taxon>Kribbellaceae</taxon>
        <taxon>Kribbella</taxon>
    </lineage>
</organism>
<protein>
    <submittedName>
        <fullName evidence="2">ROK family protein</fullName>
    </submittedName>
</protein>